<keyword evidence="5" id="KW-0378">Hydrolase</keyword>
<evidence type="ECO:0000313" key="6">
    <source>
        <dbReference type="Proteomes" id="UP001201397"/>
    </source>
</evidence>
<keyword evidence="5" id="KW-0255">Endonuclease</keyword>
<dbReference type="Proteomes" id="UP001201397">
    <property type="component" value="Unassembled WGS sequence"/>
</dbReference>
<dbReference type="EC" id="3.1.21.-" evidence="5"/>
<keyword evidence="5" id="KW-0540">Nuclease</keyword>
<evidence type="ECO:0000256" key="3">
    <source>
        <dbReference type="ARBA" id="ARBA00023125"/>
    </source>
</evidence>
<protein>
    <submittedName>
        <fullName evidence="5">Restriction endonuclease subunit S</fullName>
        <ecNumber evidence="5">3.1.21.-</ecNumber>
    </submittedName>
</protein>
<feature type="domain" description="Type I restriction modification DNA specificity" evidence="4">
    <location>
        <begin position="259"/>
        <end position="399"/>
    </location>
</feature>
<sequence>MEINNEWKEYSFSDIAEFISTKTALSEIETEQYISTENMIPNLGGVTIATALPDIDRCNSFQERDILFSNIRTYFKKVWFAKFSGGCSADVLVIRSKNENILLNEYLYLLICSEDFINYTVVSSKGTKMPRGDKKAILNFKLNIPPIPIQRNCINQYFKLNEKIELNTQINQTLEQMAQAVFQSWFVDFDPVRSKAAARAAGADGGQVLLAAMQTLSGKSPAELAEWQHTHPENYRQLEQLAQAFPDELEEVEGVGETPKGWEVLDLNQLFDFVGGSQPPKSEHIYEEQSGYERFVQNRDFSNDNHQTYIPISKKNKRCEVKDILMDKYGEAGKVRYGIKGAYNVALAKIEPKKENIREFLRCYFTQEKIQIYLAQASVASTRNSLNSSTFVGMKTVLPCVELLRQFENMVSQYIDKNLQIKQENIILANLRDTLLSKLLNGDIKL</sequence>
<evidence type="ECO:0000313" key="5">
    <source>
        <dbReference type="EMBL" id="MCF7529865.1"/>
    </source>
</evidence>
<reference evidence="5" key="1">
    <citation type="submission" date="2022-01" db="EMBL/GenBank/DDBJ databases">
        <title>Neisseria sp. ZJ104.</title>
        <authorList>
            <person name="Yang C."/>
        </authorList>
    </citation>
    <scope>NUCLEOTIDE SEQUENCE</scope>
    <source>
        <strain evidence="5">ZJ104</strain>
    </source>
</reference>
<dbReference type="InterPro" id="IPR000055">
    <property type="entry name" value="Restrct_endonuc_typeI_TRD"/>
</dbReference>
<keyword evidence="2" id="KW-0680">Restriction system</keyword>
<evidence type="ECO:0000259" key="4">
    <source>
        <dbReference type="Pfam" id="PF01420"/>
    </source>
</evidence>
<keyword evidence="3" id="KW-0238">DNA-binding</keyword>
<dbReference type="Gene3D" id="3.90.220.20">
    <property type="entry name" value="DNA methylase specificity domains"/>
    <property type="match status" value="2"/>
</dbReference>
<dbReference type="InterPro" id="IPR044946">
    <property type="entry name" value="Restrct_endonuc_typeI_TRD_sf"/>
</dbReference>
<comment type="caution">
    <text evidence="5">The sequence shown here is derived from an EMBL/GenBank/DDBJ whole genome shotgun (WGS) entry which is preliminary data.</text>
</comment>
<gene>
    <name evidence="5" type="ORF">L4H06_06470</name>
</gene>
<feature type="domain" description="Type I restriction modification DNA specificity" evidence="4">
    <location>
        <begin position="5"/>
        <end position="176"/>
    </location>
</feature>
<evidence type="ECO:0000256" key="1">
    <source>
        <dbReference type="ARBA" id="ARBA00010923"/>
    </source>
</evidence>
<organism evidence="5 6">
    <name type="scientific">Neisseria lisongii</name>
    <dbReference type="NCBI Taxonomy" id="2912188"/>
    <lineage>
        <taxon>Bacteria</taxon>
        <taxon>Pseudomonadati</taxon>
        <taxon>Pseudomonadota</taxon>
        <taxon>Betaproteobacteria</taxon>
        <taxon>Neisseriales</taxon>
        <taxon>Neisseriaceae</taxon>
        <taxon>Neisseria</taxon>
    </lineage>
</organism>
<accession>A0AAW5ANE8</accession>
<dbReference type="GO" id="GO:0016787">
    <property type="term" value="F:hydrolase activity"/>
    <property type="evidence" value="ECO:0007669"/>
    <property type="project" value="UniProtKB-KW"/>
</dbReference>
<dbReference type="AlphaFoldDB" id="A0AAW5ANE8"/>
<dbReference type="RefSeq" id="WP_237092823.1">
    <property type="nucleotide sequence ID" value="NZ_JAKKDL010000006.1"/>
</dbReference>
<proteinExistence type="inferred from homology"/>
<evidence type="ECO:0000256" key="2">
    <source>
        <dbReference type="ARBA" id="ARBA00022747"/>
    </source>
</evidence>
<comment type="similarity">
    <text evidence="1">Belongs to the type-I restriction system S methylase family.</text>
</comment>
<dbReference type="Pfam" id="PF01420">
    <property type="entry name" value="Methylase_S"/>
    <property type="match status" value="2"/>
</dbReference>
<dbReference type="SUPFAM" id="SSF116734">
    <property type="entry name" value="DNA methylase specificity domain"/>
    <property type="match status" value="2"/>
</dbReference>
<dbReference type="InterPro" id="IPR052021">
    <property type="entry name" value="Type-I_RS_S_subunit"/>
</dbReference>
<name>A0AAW5ANE8_9NEIS</name>
<dbReference type="GO" id="GO:0003677">
    <property type="term" value="F:DNA binding"/>
    <property type="evidence" value="ECO:0007669"/>
    <property type="project" value="UniProtKB-KW"/>
</dbReference>
<dbReference type="GO" id="GO:0009307">
    <property type="term" value="P:DNA restriction-modification system"/>
    <property type="evidence" value="ECO:0007669"/>
    <property type="project" value="UniProtKB-KW"/>
</dbReference>
<dbReference type="EMBL" id="JAKKDL010000006">
    <property type="protein sequence ID" value="MCF7529865.1"/>
    <property type="molecule type" value="Genomic_DNA"/>
</dbReference>
<dbReference type="PANTHER" id="PTHR30408">
    <property type="entry name" value="TYPE-1 RESTRICTION ENZYME ECOKI SPECIFICITY PROTEIN"/>
    <property type="match status" value="1"/>
</dbReference>
<dbReference type="GO" id="GO:0004519">
    <property type="term" value="F:endonuclease activity"/>
    <property type="evidence" value="ECO:0007669"/>
    <property type="project" value="UniProtKB-KW"/>
</dbReference>
<dbReference type="PANTHER" id="PTHR30408:SF13">
    <property type="entry name" value="TYPE I RESTRICTION ENZYME HINDI SPECIFICITY SUBUNIT"/>
    <property type="match status" value="1"/>
</dbReference>